<dbReference type="WBParaSite" id="RSKR_0000309400.1">
    <property type="protein sequence ID" value="RSKR_0000309400.1"/>
    <property type="gene ID" value="RSKR_0000309400"/>
</dbReference>
<accession>A0AC35TQR1</accession>
<reference evidence="2" key="1">
    <citation type="submission" date="2016-11" db="UniProtKB">
        <authorList>
            <consortium name="WormBaseParasite"/>
        </authorList>
    </citation>
    <scope>IDENTIFICATION</scope>
    <source>
        <strain evidence="2">KR3021</strain>
    </source>
</reference>
<sequence length="949" mass="108370">MESKISEFIPLSLKSFAEDADYFAYISMELGCMDIDEMEFIKINPVRAEWTIEMVKQFCKRLEKSRAIQPFDRFLSFQQATRGKSEDLEEYVKRLSKMLRDLPAKPEDALIMFKLLGETTSKVKEQLCSEESIDLDKVVKLWGKDIKTEVIKSKLNGWSHPKPYGNSITTVDKSKPHTFETKRWTPNATSSVPNTYQNRTSEVKMDARPKECEKTNQAPSQKIGSVEVPSSLRTTPLIFEAFRIFSQDVVCMLDTGATNSILTKSTIDRCNWSFIKEEITAIAFDSSSAKILGYMDASITTLTSDVRYQERFYIVENGVNIVTSTVCHELSINISARIEEIAKARKDVITKIEEISEYSTELAECLLENHQVWDESPMKAITQLEIPLLAEPERNVIRSYPQKGSKKAFLAETLMKDIREGRIVQTFDPKLSSPVHVVGKEKLRLVIDGTRVNKSVAPIKVALPTMNEIQAKLSGATRFYTFDFQAAYKSFELFEDQTYIQTFSTQFGYYKSTAINFGYSYAGQLFMLEMQKLIHQYGIEKLVMFVDDSLFGGSEDADLESEVIKFIKMCKHNGLKLNLLKSRFNEPAAKFLGATIDKNGISVDHSRHMELMKIERPRNREEARRVLGKFGYIQKFISGYSSFSSKLYPKDAGEYIWNDAKEEAWLGLLQSCNDYITLHFPPEDVQLTLEYIPTESCLHCHMYFVESEERKMVDVFMRKLTPSEDRYSAIEKELLSLATAIEKNSYISKGWEIVIHTRSKAVESLLKQDLGRVVEESSRIQRLVAPIILSGWTVKFVQDKWKSLIPREVKINALCIARKKKFEFVSELELEEIAKFQEEDEICNGILAFLNGEEPSAELQKKMDTDELSLEDGMIHVAGKILISKDLASKAAKIIHSNTHAGATTMHEHLKSVFSCRGMSTIVTREVASCELCAKCKKNPARKFVKWTR</sequence>
<organism evidence="1 2">
    <name type="scientific">Rhabditophanes sp. KR3021</name>
    <dbReference type="NCBI Taxonomy" id="114890"/>
    <lineage>
        <taxon>Eukaryota</taxon>
        <taxon>Metazoa</taxon>
        <taxon>Ecdysozoa</taxon>
        <taxon>Nematoda</taxon>
        <taxon>Chromadorea</taxon>
        <taxon>Rhabditida</taxon>
        <taxon>Tylenchina</taxon>
        <taxon>Panagrolaimomorpha</taxon>
        <taxon>Strongyloidoidea</taxon>
        <taxon>Alloionematidae</taxon>
        <taxon>Rhabditophanes</taxon>
    </lineage>
</organism>
<name>A0AC35TQR1_9BILA</name>
<protein>
    <submittedName>
        <fullName evidence="2">RNA-directed DNA polymerase</fullName>
    </submittedName>
</protein>
<evidence type="ECO:0000313" key="2">
    <source>
        <dbReference type="WBParaSite" id="RSKR_0000309400.1"/>
    </source>
</evidence>
<dbReference type="Proteomes" id="UP000095286">
    <property type="component" value="Unplaced"/>
</dbReference>
<proteinExistence type="predicted"/>
<evidence type="ECO:0000313" key="1">
    <source>
        <dbReference type="Proteomes" id="UP000095286"/>
    </source>
</evidence>